<dbReference type="EMBL" id="CH477240">
    <property type="protein sequence ID" value="EAT46419.2"/>
    <property type="molecule type" value="Genomic_DNA"/>
</dbReference>
<evidence type="ECO:0000256" key="4">
    <source>
        <dbReference type="ARBA" id="ARBA00023157"/>
    </source>
</evidence>
<dbReference type="Proteomes" id="UP000682892">
    <property type="component" value="Unassembled WGS sequence"/>
</dbReference>
<gene>
    <name evidence="8" type="ORF">AaeL_AAEL002376</name>
</gene>
<dbReference type="InterPro" id="IPR019826">
    <property type="entry name" value="Carboxylesterase_B_AS"/>
</dbReference>
<dbReference type="InterPro" id="IPR050309">
    <property type="entry name" value="Type-B_Carboxylest/Lipase"/>
</dbReference>
<keyword evidence="2" id="KW-0719">Serine esterase</keyword>
<sequence length="580" mass="66513">MIPYAICLIRLLIAIIRKEVEDLVVRFWPGIVRPVVQVRQGQIQGITSKLPNGESYSYFKGIPYAKPPVKELRFRPPVPLDSFGTPLLKCLVDKNDFIQPHVLFKSFVTGTEDALYLNVYTPATANSNEKKPVMVYIHGGGLEHGTASSFVYDPQYLVMQGVIVVTMFYRLGPFGFLSLPDAGVHGNFGLKDQRQALMWVQENIDRFGGDPQNVTLFGESAGSWSTYVHYLSPSSRKYFHRAICQSGDTCTESGLQIDAESKARKLAYLLGYRGIFRCSNRLCFFFIFSDVLRKAPAKVLARYQVLCNNEQEKTFPLRFPFRPVVEQLCSEDAILNQTPEKLLKSVDTIRIPMINGYTSNEGILGFKSNKHRLKKFDENPKWLVPELMGHPAGLNRTVVGDQIKQFYFGNKRIGLETSNEVTDLFSDHTFMTTSNLSAEWLAKYQPNAVQYHYVFSYVGRFNFTKALYKASNLKGASHGDDCLYLFNAAFLPRLPRASEEQKVREQFIRLWTNFAKYGDPTPDGDDLRFKWKPVKKVVRTSPDFDLDCLDITSELRMIQNPFQERKEFWRNMIKKYTNYL</sequence>
<dbReference type="Gene3D" id="3.40.50.1820">
    <property type="entry name" value="alpha/beta hydrolase"/>
    <property type="match status" value="1"/>
</dbReference>
<accession>Q17IF7</accession>
<dbReference type="SUPFAM" id="SSF53474">
    <property type="entry name" value="alpha/beta-Hydrolases"/>
    <property type="match status" value="1"/>
</dbReference>
<dbReference type="PANTHER" id="PTHR11559">
    <property type="entry name" value="CARBOXYLESTERASE"/>
    <property type="match status" value="1"/>
</dbReference>
<keyword evidence="5" id="KW-0325">Glycoprotein</keyword>
<dbReference type="ESTHER" id="aedae-q17if7">
    <property type="family name" value="Carb_B_Arthropoda"/>
</dbReference>
<dbReference type="PaxDb" id="7159-AAEL002376-PA"/>
<feature type="domain" description="Carboxylesterase type B" evidence="7">
    <location>
        <begin position="34"/>
        <end position="569"/>
    </location>
</feature>
<evidence type="ECO:0000256" key="2">
    <source>
        <dbReference type="ARBA" id="ARBA00022487"/>
    </source>
</evidence>
<dbReference type="PhylomeDB" id="Q17IF7"/>
<feature type="non-terminal residue" evidence="8">
    <location>
        <position position="1"/>
    </location>
</feature>
<dbReference type="Pfam" id="PF00135">
    <property type="entry name" value="COesterase"/>
    <property type="match status" value="1"/>
</dbReference>
<evidence type="ECO:0000313" key="8">
    <source>
        <dbReference type="EMBL" id="EAT46419.2"/>
    </source>
</evidence>
<protein>
    <recommendedName>
        <fullName evidence="6">Carboxylic ester hydrolase</fullName>
        <ecNumber evidence="6">3.1.1.-</ecNumber>
    </recommendedName>
</protein>
<evidence type="ECO:0000256" key="6">
    <source>
        <dbReference type="RuleBase" id="RU361235"/>
    </source>
</evidence>
<proteinExistence type="inferred from homology"/>
<reference evidence="8" key="2">
    <citation type="journal article" date="2007" name="Science">
        <title>Genome sequence of Aedes aegypti, a major arbovirus vector.</title>
        <authorList>
            <person name="Nene V."/>
            <person name="Wortman J.R."/>
            <person name="Lawson D."/>
            <person name="Haas B."/>
            <person name="Kodira C."/>
            <person name="Tu Z.J."/>
            <person name="Loftus B."/>
            <person name="Xi Z."/>
            <person name="Megy K."/>
            <person name="Grabherr M."/>
            <person name="Ren Q."/>
            <person name="Zdobnov E.M."/>
            <person name="Lobo N.F."/>
            <person name="Campbell K.S."/>
            <person name="Brown S.E."/>
            <person name="Bonaldo M.F."/>
            <person name="Zhu J."/>
            <person name="Sinkins S.P."/>
            <person name="Hogenkamp D.G."/>
            <person name="Amedeo P."/>
            <person name="Arensburger P."/>
            <person name="Atkinson P.W."/>
            <person name="Bidwell S."/>
            <person name="Biedler J."/>
            <person name="Birney E."/>
            <person name="Bruggner R.V."/>
            <person name="Costas J."/>
            <person name="Coy M.R."/>
            <person name="Crabtree J."/>
            <person name="Crawford M."/>
            <person name="Debruyn B."/>
            <person name="Decaprio D."/>
            <person name="Eiglmeier K."/>
            <person name="Eisenstadt E."/>
            <person name="El-Dorry H."/>
            <person name="Gelbart W.M."/>
            <person name="Gomes S.L."/>
            <person name="Hammond M."/>
            <person name="Hannick L.I."/>
            <person name="Hogan J.R."/>
            <person name="Holmes M.H."/>
            <person name="Jaffe D."/>
            <person name="Johnston J.S."/>
            <person name="Kennedy R.C."/>
            <person name="Koo H."/>
            <person name="Kravitz S."/>
            <person name="Kriventseva E.V."/>
            <person name="Kulp D."/>
            <person name="Labutti K."/>
            <person name="Lee E."/>
            <person name="Li S."/>
            <person name="Lovin D.D."/>
            <person name="Mao C."/>
            <person name="Mauceli E."/>
            <person name="Menck C.F."/>
            <person name="Miller J.R."/>
            <person name="Montgomery P."/>
            <person name="Mori A."/>
            <person name="Nascimento A.L."/>
            <person name="Naveira H.F."/>
            <person name="Nusbaum C."/>
            <person name="O'leary S."/>
            <person name="Orvis J."/>
            <person name="Pertea M."/>
            <person name="Quesneville H."/>
            <person name="Reidenbach K.R."/>
            <person name="Rogers Y.H."/>
            <person name="Roth C.W."/>
            <person name="Schneider J.R."/>
            <person name="Schatz M."/>
            <person name="Shumway M."/>
            <person name="Stanke M."/>
            <person name="Stinson E.O."/>
            <person name="Tubio J.M."/>
            <person name="Vanzee J.P."/>
            <person name="Verjovski-Almeida S."/>
            <person name="Werner D."/>
            <person name="White O."/>
            <person name="Wyder S."/>
            <person name="Zeng Q."/>
            <person name="Zhao Q."/>
            <person name="Zhao Y."/>
            <person name="Hill C.A."/>
            <person name="Raikhel A.S."/>
            <person name="Soares M.B."/>
            <person name="Knudson D.L."/>
            <person name="Lee N.H."/>
            <person name="Galagan J."/>
            <person name="Salzberg S.L."/>
            <person name="Paulsen I.T."/>
            <person name="Dimopoulos G."/>
            <person name="Collins F.H."/>
            <person name="Birren B."/>
            <person name="Fraser-Liggett C.M."/>
            <person name="Severson D.W."/>
        </authorList>
    </citation>
    <scope>NUCLEOTIDE SEQUENCE [LARGE SCALE GENOMIC DNA]</scope>
    <source>
        <strain evidence="8">Liverpool</strain>
    </source>
</reference>
<dbReference type="EC" id="3.1.1.-" evidence="6"/>
<name>Q17IF7_AEDAE</name>
<dbReference type="eggNOG" id="KOG1516">
    <property type="taxonomic scope" value="Eukaryota"/>
</dbReference>
<dbReference type="AlphaFoldDB" id="Q17IF7"/>
<evidence type="ECO:0000313" key="9">
    <source>
        <dbReference type="Proteomes" id="UP000682892"/>
    </source>
</evidence>
<evidence type="ECO:0000256" key="3">
    <source>
        <dbReference type="ARBA" id="ARBA00022801"/>
    </source>
</evidence>
<dbReference type="GO" id="GO:0052689">
    <property type="term" value="F:carboxylic ester hydrolase activity"/>
    <property type="evidence" value="ECO:0007669"/>
    <property type="project" value="UniProtKB-KW"/>
</dbReference>
<dbReference type="InterPro" id="IPR002018">
    <property type="entry name" value="CarbesteraseB"/>
</dbReference>
<evidence type="ECO:0000259" key="7">
    <source>
        <dbReference type="Pfam" id="PF00135"/>
    </source>
</evidence>
<dbReference type="PROSITE" id="PS00122">
    <property type="entry name" value="CARBOXYLESTERASE_B_1"/>
    <property type="match status" value="1"/>
</dbReference>
<dbReference type="VEuPathDB" id="VectorBase:AAEL024216"/>
<comment type="similarity">
    <text evidence="1 6">Belongs to the type-B carboxylesterase/lipase family.</text>
</comment>
<reference evidence="8" key="3">
    <citation type="submission" date="2012-09" db="EMBL/GenBank/DDBJ databases">
        <authorList>
            <consortium name="VectorBase"/>
        </authorList>
    </citation>
    <scope>NUCLEOTIDE SEQUENCE</scope>
    <source>
        <strain evidence="8">Liverpool</strain>
    </source>
</reference>
<dbReference type="STRING" id="7159.Q17IF7"/>
<dbReference type="InterPro" id="IPR029058">
    <property type="entry name" value="AB_hydrolase_fold"/>
</dbReference>
<evidence type="ECO:0000256" key="5">
    <source>
        <dbReference type="ARBA" id="ARBA00023180"/>
    </source>
</evidence>
<keyword evidence="3 6" id="KW-0378">Hydrolase</keyword>
<organism evidence="8 9">
    <name type="scientific">Aedes aegypti</name>
    <name type="common">Yellowfever mosquito</name>
    <name type="synonym">Culex aegypti</name>
    <dbReference type="NCBI Taxonomy" id="7159"/>
    <lineage>
        <taxon>Eukaryota</taxon>
        <taxon>Metazoa</taxon>
        <taxon>Ecdysozoa</taxon>
        <taxon>Arthropoda</taxon>
        <taxon>Hexapoda</taxon>
        <taxon>Insecta</taxon>
        <taxon>Pterygota</taxon>
        <taxon>Neoptera</taxon>
        <taxon>Endopterygota</taxon>
        <taxon>Diptera</taxon>
        <taxon>Nematocera</taxon>
        <taxon>Culicoidea</taxon>
        <taxon>Culicidae</taxon>
        <taxon>Culicinae</taxon>
        <taxon>Aedini</taxon>
        <taxon>Aedes</taxon>
        <taxon>Stegomyia</taxon>
    </lineage>
</organism>
<evidence type="ECO:0000256" key="1">
    <source>
        <dbReference type="ARBA" id="ARBA00005964"/>
    </source>
</evidence>
<keyword evidence="4" id="KW-1015">Disulfide bond</keyword>
<reference evidence="8" key="1">
    <citation type="submission" date="2005-10" db="EMBL/GenBank/DDBJ databases">
        <authorList>
            <person name="Loftus B.J."/>
            <person name="Nene V.M."/>
            <person name="Hannick L.I."/>
            <person name="Bidwell S."/>
            <person name="Haas B."/>
            <person name="Amedeo P."/>
            <person name="Orvis J."/>
            <person name="Wortman J.R."/>
            <person name="White O.R."/>
            <person name="Salzberg S."/>
            <person name="Shumway M."/>
            <person name="Koo H."/>
            <person name="Zhao Y."/>
            <person name="Holmes M."/>
            <person name="Miller J."/>
            <person name="Schatz M."/>
            <person name="Pop M."/>
            <person name="Pai G."/>
            <person name="Utterback T."/>
            <person name="Rogers Y.-H."/>
            <person name="Kravitz S."/>
            <person name="Fraser C.M."/>
        </authorList>
    </citation>
    <scope>NUCLEOTIDE SEQUENCE</scope>
    <source>
        <strain evidence="8">Liverpool</strain>
    </source>
</reference>